<dbReference type="InterPro" id="IPR008271">
    <property type="entry name" value="Ser/Thr_kinase_AS"/>
</dbReference>
<dbReference type="PROSITE" id="PS00107">
    <property type="entry name" value="PROTEIN_KINASE_ATP"/>
    <property type="match status" value="1"/>
</dbReference>
<dbReference type="GO" id="GO:0007165">
    <property type="term" value="P:signal transduction"/>
    <property type="evidence" value="ECO:0007669"/>
    <property type="project" value="InterPro"/>
</dbReference>
<evidence type="ECO:0000256" key="1">
    <source>
        <dbReference type="ARBA" id="ARBA00001936"/>
    </source>
</evidence>
<keyword evidence="7" id="KW-0418">Kinase</keyword>
<dbReference type="PROSITE" id="PS50011">
    <property type="entry name" value="PROTEIN_KINASE_DOM"/>
    <property type="match status" value="1"/>
</dbReference>
<dbReference type="InterPro" id="IPR018451">
    <property type="entry name" value="NAF/FISL_domain"/>
</dbReference>
<dbReference type="FunFam" id="3.30.200.20:FF:000096">
    <property type="entry name" value="Non-specific serine/threonine protein kinase"/>
    <property type="match status" value="1"/>
</dbReference>
<dbReference type="SUPFAM" id="SSF56112">
    <property type="entry name" value="Protein kinase-like (PK-like)"/>
    <property type="match status" value="1"/>
</dbReference>
<evidence type="ECO:0000256" key="6">
    <source>
        <dbReference type="ARBA" id="ARBA00022741"/>
    </source>
</evidence>
<dbReference type="GO" id="GO:0004674">
    <property type="term" value="F:protein serine/threonine kinase activity"/>
    <property type="evidence" value="ECO:0007669"/>
    <property type="project" value="UniProtKB-KW"/>
</dbReference>
<keyword evidence="5" id="KW-0808">Transferase</keyword>
<comment type="similarity">
    <text evidence="2">Belongs to the protein kinase superfamily. CAMK Ser/Thr protein kinase family. SNF1 subfamily.</text>
</comment>
<dbReference type="InterPro" id="IPR000719">
    <property type="entry name" value="Prot_kinase_dom"/>
</dbReference>
<dbReference type="PROSITE" id="PS00108">
    <property type="entry name" value="PROTEIN_KINASE_ST"/>
    <property type="match status" value="1"/>
</dbReference>
<organism evidence="14">
    <name type="scientific">Aegilops tauschii</name>
    <name type="common">Tausch's goatgrass</name>
    <name type="synonym">Aegilops squarrosa</name>
    <dbReference type="NCBI Taxonomy" id="37682"/>
    <lineage>
        <taxon>Eukaryota</taxon>
        <taxon>Viridiplantae</taxon>
        <taxon>Streptophyta</taxon>
        <taxon>Embryophyta</taxon>
        <taxon>Tracheophyta</taxon>
        <taxon>Spermatophyta</taxon>
        <taxon>Magnoliopsida</taxon>
        <taxon>Liliopsida</taxon>
        <taxon>Poales</taxon>
        <taxon>Poaceae</taxon>
        <taxon>BOP clade</taxon>
        <taxon>Pooideae</taxon>
        <taxon>Triticodae</taxon>
        <taxon>Triticeae</taxon>
        <taxon>Triticinae</taxon>
        <taxon>Aegilops</taxon>
    </lineage>
</organism>
<dbReference type="SMART" id="SM00220">
    <property type="entry name" value="S_TKc"/>
    <property type="match status" value="1"/>
</dbReference>
<dbReference type="Gene3D" id="3.30.310.80">
    <property type="entry name" value="Kinase associated domain 1, KA1"/>
    <property type="match status" value="1"/>
</dbReference>
<dbReference type="Pfam" id="PF03822">
    <property type="entry name" value="NAF"/>
    <property type="match status" value="1"/>
</dbReference>
<dbReference type="EC" id="2.7.11.1" evidence="3"/>
<evidence type="ECO:0000256" key="3">
    <source>
        <dbReference type="ARBA" id="ARBA00012513"/>
    </source>
</evidence>
<keyword evidence="6" id="KW-0547">Nucleotide-binding</keyword>
<proteinExistence type="inferred from homology"/>
<keyword evidence="8" id="KW-0067">ATP-binding</keyword>
<evidence type="ECO:0000256" key="5">
    <source>
        <dbReference type="ARBA" id="ARBA00022679"/>
    </source>
</evidence>
<feature type="region of interest" description="Disordered" evidence="13">
    <location>
        <begin position="396"/>
        <end position="442"/>
    </location>
</feature>
<dbReference type="CDD" id="cd12195">
    <property type="entry name" value="CIPK_C"/>
    <property type="match status" value="1"/>
</dbReference>
<evidence type="ECO:0000256" key="8">
    <source>
        <dbReference type="ARBA" id="ARBA00022840"/>
    </source>
</evidence>
<dbReference type="FunFam" id="1.10.510.10:FF:000571">
    <property type="entry name" value="Maternal embryonic leucine zipper kinase"/>
    <property type="match status" value="1"/>
</dbReference>
<feature type="compositionally biased region" description="Low complexity" evidence="13">
    <location>
        <begin position="397"/>
        <end position="421"/>
    </location>
</feature>
<evidence type="ECO:0000256" key="2">
    <source>
        <dbReference type="ARBA" id="ARBA00006234"/>
    </source>
</evidence>
<comment type="function">
    <text evidence="12">CIPK serine-threonine protein kinases interact with CBL proteins. Binding of a CBL protein to the regulatory NAF domain of CIPK protein lead to the activation of the kinase in a calcium-dependent manner.</text>
</comment>
<evidence type="ECO:0000256" key="11">
    <source>
        <dbReference type="ARBA" id="ARBA00048679"/>
    </source>
</evidence>
<dbReference type="InterPro" id="IPR017441">
    <property type="entry name" value="Protein_kinase_ATP_BS"/>
</dbReference>
<dbReference type="EnsemblPlants" id="EMT29705">
    <property type="protein sequence ID" value="EMT29705"/>
    <property type="gene ID" value="F775_06247"/>
</dbReference>
<protein>
    <recommendedName>
        <fullName evidence="3">non-specific serine/threonine protein kinase</fullName>
        <ecNumber evidence="3">2.7.11.1</ecNumber>
    </recommendedName>
</protein>
<keyword evidence="4" id="KW-0723">Serine/threonine-protein kinase</keyword>
<dbReference type="InterPro" id="IPR004041">
    <property type="entry name" value="NAF_dom"/>
</dbReference>
<dbReference type="AlphaFoldDB" id="M8BXJ2"/>
<dbReference type="FunFam" id="3.30.310.80:FF:000005">
    <property type="entry name" value="Non-specific serine/threonine protein kinase"/>
    <property type="match status" value="1"/>
</dbReference>
<evidence type="ECO:0000313" key="14">
    <source>
        <dbReference type="EnsemblPlants" id="EMT29705"/>
    </source>
</evidence>
<evidence type="ECO:0000256" key="12">
    <source>
        <dbReference type="ARBA" id="ARBA00058225"/>
    </source>
</evidence>
<name>M8BXJ2_AEGTA</name>
<comment type="catalytic activity">
    <reaction evidence="10">
        <text>L-threonyl-[protein] + ATP = O-phospho-L-threonyl-[protein] + ADP + H(+)</text>
        <dbReference type="Rhea" id="RHEA:46608"/>
        <dbReference type="Rhea" id="RHEA-COMP:11060"/>
        <dbReference type="Rhea" id="RHEA-COMP:11605"/>
        <dbReference type="ChEBI" id="CHEBI:15378"/>
        <dbReference type="ChEBI" id="CHEBI:30013"/>
        <dbReference type="ChEBI" id="CHEBI:30616"/>
        <dbReference type="ChEBI" id="CHEBI:61977"/>
        <dbReference type="ChEBI" id="CHEBI:456216"/>
        <dbReference type="EC" id="2.7.11.1"/>
    </reaction>
</comment>
<evidence type="ECO:0000256" key="13">
    <source>
        <dbReference type="SAM" id="MobiDB-lite"/>
    </source>
</evidence>
<dbReference type="PANTHER" id="PTHR43895:SF21">
    <property type="entry name" value="CBL-INTERACTING PROTEIN KINASE 28"/>
    <property type="match status" value="1"/>
</dbReference>
<evidence type="ECO:0000256" key="10">
    <source>
        <dbReference type="ARBA" id="ARBA00047899"/>
    </source>
</evidence>
<dbReference type="InterPro" id="IPR011009">
    <property type="entry name" value="Kinase-like_dom_sf"/>
</dbReference>
<dbReference type="PROSITE" id="PS50816">
    <property type="entry name" value="NAF"/>
    <property type="match status" value="1"/>
</dbReference>
<dbReference type="Pfam" id="PF00069">
    <property type="entry name" value="Pkinase"/>
    <property type="match status" value="1"/>
</dbReference>
<accession>M8BXJ2</accession>
<dbReference type="GO" id="GO:0005524">
    <property type="term" value="F:ATP binding"/>
    <property type="evidence" value="ECO:0007669"/>
    <property type="project" value="UniProtKB-UniRule"/>
</dbReference>
<dbReference type="PANTHER" id="PTHR43895">
    <property type="entry name" value="CALCIUM/CALMODULIN-DEPENDENT PROTEIN KINASE KINASE-RELATED"/>
    <property type="match status" value="1"/>
</dbReference>
<sequence length="442" mass="50497">MLLNVPILPFQISEFALVGFVRLVTTEERSVLTQRYEIGRQLGQGTFAKVYYARNLANGQSVAIKILDKDKILKVGLVDQIKREISIMRIVRHPNVLQLFEVMATRSKIYFVLEYAKGGELFNKLAKGKLTEEGARTYFHQLISAIDYCHSRGVYHRDLKPENLLVDEYGTLRVSDFGLSALTKNLMELYRKIAKAEYRCPRYFSTELKELLSGILDPDPNTRMSIARIKRSPWYRKPVERTPLRKDKTYASEAAASGLARRNSSDGPASMNAFNIISLTPGFDLSGLFDERYSQREARFASNEPPAAVFVKLEELAQRMKLKVTKKDNGAMKLAAPREGKKGTLEFEAEIYELTSSFLLVELKKTNGDTMEYQKLLKEDIRPSLKDIVWSWHGDVQQQAQLPQDPQWPPQQQAQQPQDRQWPPPLPPQRLEHLAANAPLPQ</sequence>
<comment type="cofactor">
    <cofactor evidence="1">
        <name>Mn(2+)</name>
        <dbReference type="ChEBI" id="CHEBI:29035"/>
    </cofactor>
</comment>
<comment type="catalytic activity">
    <reaction evidence="11">
        <text>L-seryl-[protein] + ATP = O-phospho-L-seryl-[protein] + ADP + H(+)</text>
        <dbReference type="Rhea" id="RHEA:17989"/>
        <dbReference type="Rhea" id="RHEA-COMP:9863"/>
        <dbReference type="Rhea" id="RHEA-COMP:11604"/>
        <dbReference type="ChEBI" id="CHEBI:15378"/>
        <dbReference type="ChEBI" id="CHEBI:29999"/>
        <dbReference type="ChEBI" id="CHEBI:30616"/>
        <dbReference type="ChEBI" id="CHEBI:83421"/>
        <dbReference type="ChEBI" id="CHEBI:456216"/>
        <dbReference type="EC" id="2.7.11.1"/>
    </reaction>
</comment>
<reference evidence="14" key="1">
    <citation type="submission" date="2015-06" db="UniProtKB">
        <authorList>
            <consortium name="EnsemblPlants"/>
        </authorList>
    </citation>
    <scope>IDENTIFICATION</scope>
</reference>
<evidence type="ECO:0000256" key="4">
    <source>
        <dbReference type="ARBA" id="ARBA00022527"/>
    </source>
</evidence>
<dbReference type="Gene3D" id="1.10.510.10">
    <property type="entry name" value="Transferase(Phosphotransferase) domain 1"/>
    <property type="match status" value="2"/>
</dbReference>
<keyword evidence="9" id="KW-0464">Manganese</keyword>
<evidence type="ECO:0000256" key="9">
    <source>
        <dbReference type="ARBA" id="ARBA00023211"/>
    </source>
</evidence>
<evidence type="ECO:0000256" key="7">
    <source>
        <dbReference type="ARBA" id="ARBA00022777"/>
    </source>
</evidence>